<dbReference type="Gene3D" id="3.40.50.10090">
    <property type="match status" value="2"/>
</dbReference>
<keyword evidence="5 9" id="KW-0627">Porphyrin biosynthesis</keyword>
<comment type="pathway">
    <text evidence="1 9">Porphyrin-containing compound metabolism; protoporphyrin-IX biosynthesis; coproporphyrinogen-III from 5-aminolevulinate: step 3/4.</text>
</comment>
<dbReference type="InterPro" id="IPR003754">
    <property type="entry name" value="4pyrrol_synth_uPrphyn_synth"/>
</dbReference>
<dbReference type="CDD" id="cd06578">
    <property type="entry name" value="HemD"/>
    <property type="match status" value="1"/>
</dbReference>
<dbReference type="GO" id="GO:0004852">
    <property type="term" value="F:uroporphyrinogen-III synthase activity"/>
    <property type="evidence" value="ECO:0007669"/>
    <property type="project" value="UniProtKB-UniRule"/>
</dbReference>
<dbReference type="SUPFAM" id="SSF69618">
    <property type="entry name" value="HemD-like"/>
    <property type="match status" value="1"/>
</dbReference>
<proteinExistence type="inferred from homology"/>
<accession>A0A6G4N6A2</accession>
<dbReference type="InterPro" id="IPR039793">
    <property type="entry name" value="UROS/Hem4"/>
</dbReference>
<feature type="non-terminal residue" evidence="11">
    <location>
        <position position="1"/>
    </location>
</feature>
<organism evidence="11">
    <name type="scientific">Staphylococcus aureus</name>
    <dbReference type="NCBI Taxonomy" id="1280"/>
    <lineage>
        <taxon>Bacteria</taxon>
        <taxon>Bacillati</taxon>
        <taxon>Bacillota</taxon>
        <taxon>Bacilli</taxon>
        <taxon>Bacillales</taxon>
        <taxon>Staphylococcaceae</taxon>
        <taxon>Staphylococcus</taxon>
    </lineage>
</organism>
<evidence type="ECO:0000256" key="7">
    <source>
        <dbReference type="ARBA" id="ARBA00040167"/>
    </source>
</evidence>
<gene>
    <name evidence="11" type="ORF">G0Y31_09150</name>
</gene>
<comment type="function">
    <text evidence="6 9">Catalyzes cyclization of the linear tetrapyrrole, hydroxymethylbilane, to the macrocyclic uroporphyrinogen III.</text>
</comment>
<sequence>VIGSKTAQYCESLGIRVDFMPNDFSQEGFLKSFNQTNQKILLPSSELARPLLLAALSKDNEVVKIDLYTSVPNKQNIQDVKEMIEHQQIDALTFSSSSAVRYYFNEGFVPKFKSYFAIGEQTARTIKSYQQPVTIAEIQTLESLIEKILESRG</sequence>
<evidence type="ECO:0000256" key="1">
    <source>
        <dbReference type="ARBA" id="ARBA00004772"/>
    </source>
</evidence>
<evidence type="ECO:0000256" key="4">
    <source>
        <dbReference type="ARBA" id="ARBA00023239"/>
    </source>
</evidence>
<feature type="domain" description="Tetrapyrrole biosynthesis uroporphyrinogen III synthase" evidence="10">
    <location>
        <begin position="1"/>
        <end position="146"/>
    </location>
</feature>
<reference evidence="11" key="1">
    <citation type="submission" date="2020-02" db="EMBL/GenBank/DDBJ databases">
        <title>Novel Insights Into The Classification of Staphylococcal Beta-Lactamases In Relation To The Cefazolin Inoculum Effect.</title>
        <authorList>
            <person name="Carvajal L.P."/>
            <person name="Rincon S."/>
            <person name="Echeverri A."/>
            <person name="Porras J."/>
            <person name="Rios R."/>
            <person name="Ordonez K."/>
            <person name="Seas C."/>
            <person name="Gomez-Villegas S."/>
            <person name="Diaz L."/>
            <person name="Arias C.A."/>
            <person name="Reyes J."/>
        </authorList>
    </citation>
    <scope>NUCLEOTIDE SEQUENCE</scope>
    <source>
        <strain evidence="11">UG241</strain>
    </source>
</reference>
<keyword evidence="4 9" id="KW-0456">Lyase</keyword>
<evidence type="ECO:0000256" key="6">
    <source>
        <dbReference type="ARBA" id="ARBA00037589"/>
    </source>
</evidence>
<dbReference type="Pfam" id="PF02602">
    <property type="entry name" value="HEM4"/>
    <property type="match status" value="1"/>
</dbReference>
<dbReference type="PANTHER" id="PTHR38042">
    <property type="entry name" value="UROPORPHYRINOGEN-III SYNTHASE, CHLOROPLASTIC"/>
    <property type="match status" value="1"/>
</dbReference>
<name>A0A6G4N6A2_STAAU</name>
<dbReference type="EMBL" id="JAAJBW010000274">
    <property type="protein sequence ID" value="NGG26141.1"/>
    <property type="molecule type" value="Genomic_DNA"/>
</dbReference>
<evidence type="ECO:0000256" key="5">
    <source>
        <dbReference type="ARBA" id="ARBA00023244"/>
    </source>
</evidence>
<evidence type="ECO:0000256" key="8">
    <source>
        <dbReference type="ARBA" id="ARBA00048617"/>
    </source>
</evidence>
<dbReference type="PANTHER" id="PTHR38042:SF1">
    <property type="entry name" value="UROPORPHYRINOGEN-III SYNTHASE, CHLOROPLASTIC"/>
    <property type="match status" value="1"/>
</dbReference>
<dbReference type="GO" id="GO:0006780">
    <property type="term" value="P:uroporphyrinogen III biosynthetic process"/>
    <property type="evidence" value="ECO:0007669"/>
    <property type="project" value="UniProtKB-UniRule"/>
</dbReference>
<evidence type="ECO:0000256" key="2">
    <source>
        <dbReference type="ARBA" id="ARBA00008133"/>
    </source>
</evidence>
<dbReference type="AlphaFoldDB" id="A0A6G4N6A2"/>
<comment type="caution">
    <text evidence="11">The sequence shown here is derived from an EMBL/GenBank/DDBJ whole genome shotgun (WGS) entry which is preliminary data.</text>
</comment>
<dbReference type="GO" id="GO:0006782">
    <property type="term" value="P:protoporphyrinogen IX biosynthetic process"/>
    <property type="evidence" value="ECO:0007669"/>
    <property type="project" value="UniProtKB-UniRule"/>
</dbReference>
<comment type="similarity">
    <text evidence="2 9">Belongs to the uroporphyrinogen-III synthase family.</text>
</comment>
<protein>
    <recommendedName>
        <fullName evidence="7 9">Uroporphyrinogen-III synthase</fullName>
        <ecNumber evidence="3 9">4.2.1.75</ecNumber>
    </recommendedName>
</protein>
<evidence type="ECO:0000256" key="3">
    <source>
        <dbReference type="ARBA" id="ARBA00013109"/>
    </source>
</evidence>
<dbReference type="UniPathway" id="UPA00251">
    <property type="reaction ID" value="UER00320"/>
</dbReference>
<evidence type="ECO:0000259" key="10">
    <source>
        <dbReference type="Pfam" id="PF02602"/>
    </source>
</evidence>
<dbReference type="InterPro" id="IPR036108">
    <property type="entry name" value="4pyrrol_syn_uPrphyn_synt_sf"/>
</dbReference>
<evidence type="ECO:0000313" key="11">
    <source>
        <dbReference type="EMBL" id="NGG26141.1"/>
    </source>
</evidence>
<comment type="catalytic activity">
    <reaction evidence="8 9">
        <text>hydroxymethylbilane = uroporphyrinogen III + H2O</text>
        <dbReference type="Rhea" id="RHEA:18965"/>
        <dbReference type="ChEBI" id="CHEBI:15377"/>
        <dbReference type="ChEBI" id="CHEBI:57308"/>
        <dbReference type="ChEBI" id="CHEBI:57845"/>
        <dbReference type="EC" id="4.2.1.75"/>
    </reaction>
</comment>
<dbReference type="RefSeq" id="WP_147700328.1">
    <property type="nucleotide sequence ID" value="NZ_VRSE01000398.1"/>
</dbReference>
<evidence type="ECO:0000256" key="9">
    <source>
        <dbReference type="RuleBase" id="RU366031"/>
    </source>
</evidence>
<dbReference type="EC" id="4.2.1.75" evidence="3 9"/>